<feature type="coiled-coil region" evidence="4">
    <location>
        <begin position="1503"/>
        <end position="1559"/>
    </location>
</feature>
<dbReference type="NCBIfam" id="TIGR01760">
    <property type="entry name" value="tape_meas_TP901"/>
    <property type="match status" value="1"/>
</dbReference>
<sequence>MQANLARGMTPAALATNQAAFRNQVRSLGSMTTETMRVASASEMYTKALLKEDITLRQALRNRQTFNQVLREQYQLSRAASMQWSTNSRGGSTMDLIVPRDAPERLGRFRQTLGAVRAGTISTNVALGEMAIKMGLVSQVASSAGANMIKWGKNTQWAGRQLMVGLTMPVLAAGAAMGKLAYDVEKEMTRINKVYDFSATRDENAAKHAQETATLRANSMRAARTAAEQYGASMQDTLKVEANLAATGERGNELISKTTEVMRLATLGEMDYQEAMEATITLQSVYKMSADQLSESFNYMNSVENATSLSIEDFAKAIPKVAGPMNQLGGSLQDVGTLLTAMRARGIQAVEGANAIKSSFTRILNATGPAKKMFEVYTGQTLEELVQKTKGEVIPTFMELYKATAGLEPLARQRIFSKLFGTQQNTRLQAITDEMANLNDETTQVGKAYAIAKQNGTEWADSASREMEALQKSASGRLKIAIESLKVELAEAGKPFLEIAGYIVKGVTWIVKAFNELPGPVKSFATIAIIAGAIAGPVIMLVGLFANLAGQAVKMGAGLLGLVFRFRALLPEQVASRLASMQQTAAMQTQQGQTQALIATVNELTAALGRATAAQQGLTQAQRTGQAVSGIRPGVVSGAPLPPQTAPQPTITGPITMTGAGYRDAAGRALTQQEVRNWQAAQAASTSINNNSAATRRNWQQMGSSFQNLALGAAFVGTMATESGSMANNIAQMMIPLALFGPMLIGPVVRFAGAIRTIAMPALSALGTAASSVFGSIATRGRTAMGSVRTSIGGAVTALGGLSAVMGTVLAAALAIGAAWYIINKNVAASRKEQENIEKSSEAWAKTLGFTYTEQQKIVAQGTHNVSSLNDKMNEFKKNNKDAYQDIQKFYDSSEAEKWGRAIEEGVKVRLHGGTVSAAQEAVRTSLAIMGQKYSTAEFQYKLKAQIDFDDVSQVVERRLKDAAQDMRDATNLKFDQSNSESFARFFANPGTIQQKAGEAIKQNAKDLWDIYDNTQETEKKKVFDKIAESVNAESVKLFETYKKKYSKEFKEMGIETFKDWTDYLNKDQNIESGVADIALGEKLGLSDGEIHKVQRAGDAVKGFSKEFADMQGIPKGKAGVNFNDLTKELPELQKVKQELISVKQAEDGYYSMLRERARAGAKTTDADRLAILNMQRRAAGLEEATSLEQMFQKEIDKSTNSLDENMNSWAANADNIDDFIGAYKGVMSNTRDEAMGRAEEILNEQMQGEIDGINARSEARSKALDAAQEKADDRFDARQERTEKRFEAKQESLDKKFENKQKAFDKKWDNIMENHDKKWENRTDAINKAYDAKVKKIEDAIKAEQDAEQKRQEIFEKEKTRIQRMASLANQNIDFNMAINSGNLDEAAKIGNNIQADLDSWATEDAAASSQSASDKKIAGLENQKTTVEAERDRRLKVIQQMEEAEKKQLEARKEREQEALNAQRDAANKALQIARETALKKIQIEREAYNKGIQAQREALQKETQDKIKATQRKYEAAKKAIEQELATLKAFVPRNKKELDEQIKKIEEAYRKYGVNLKGKGNDWSKYIKDSLNKNIKVAAADLKNKIAWDKIAKDVANEISEGAFGLTIGQFSTWVSKGTLPKSGLNEKSGKNKSLDSHHEGGLIGGKAGGSGRTGYSGGRAHSELDIRAKKGEFMMKDKAVKKYGLDFMENVNKGNVDPYAIGGYGDSMGLAGLLGAGMAGMMQAVIQEGIKTGANQALMLGMDGTAIAGAAGTYAGVGLNATQMQNAATIIGTGKGLGASQRDLIIAIMTAMQESTLRNLNYGDRDSLGLFQQRAAWGPASARTNPAEATRMFFHGGAQGQRGLFDFPNRDKMSLGQAAQAVQVSAFPHAYAKWEDMARAVVAATTFQALAGNSGFRRPINAPVSRPYSQHTNLPRATDFAAPSGTPVMSAMNGTVVTSSDLHGSGNGGYRSYGRYVVVRNGMDSTLYAHLSRRSASVGQTVRPGQLIGYSGNTGNSTGPHLHFETWRGGQTIPPGAFGIPGLLTGGKVKYDNTIANLHKNEAVLTAPLTAKLESGIDKIDSGSGNTYNFTINAEGINTEIDFEKVVTRALDKIESKKGRSRVVR</sequence>
<keyword evidence="6" id="KW-0472">Membrane</keyword>
<feature type="transmembrane region" description="Helical" evidence="6">
    <location>
        <begin position="524"/>
        <end position="546"/>
    </location>
</feature>
<evidence type="ECO:0000313" key="9">
    <source>
        <dbReference type="EMBL" id="QJD50806.1"/>
    </source>
</evidence>
<keyword evidence="2" id="KW-0929">Antimicrobial</keyword>
<accession>A0A6M3SXT0</accession>
<keyword evidence="1" id="KW-1245">Viral tail assembly</keyword>
<keyword evidence="3" id="KW-0081">Bacteriolytic enzyme</keyword>
<keyword evidence="4" id="KW-0175">Coiled coil</keyword>
<feature type="coiled-coil region" evidence="4">
    <location>
        <begin position="1328"/>
        <end position="1361"/>
    </location>
</feature>
<proteinExistence type="predicted"/>
<evidence type="ECO:0000256" key="3">
    <source>
        <dbReference type="ARBA" id="ARBA00022638"/>
    </source>
</evidence>
<evidence type="ECO:0000256" key="5">
    <source>
        <dbReference type="SAM" id="MobiDB-lite"/>
    </source>
</evidence>
<evidence type="ECO:0000256" key="4">
    <source>
        <dbReference type="SAM" id="Coils"/>
    </source>
</evidence>
<dbReference type="GO" id="GO:0042742">
    <property type="term" value="P:defense response to bacterium"/>
    <property type="evidence" value="ECO:0007669"/>
    <property type="project" value="UniProtKB-KW"/>
</dbReference>
<feature type="transmembrane region" description="Helical" evidence="6">
    <location>
        <begin position="799"/>
        <end position="823"/>
    </location>
</feature>
<dbReference type="GO" id="GO:0004222">
    <property type="term" value="F:metalloendopeptidase activity"/>
    <property type="evidence" value="ECO:0007669"/>
    <property type="project" value="TreeGrafter"/>
</dbReference>
<feature type="region of interest" description="Disordered" evidence="5">
    <location>
        <begin position="1626"/>
        <end position="1664"/>
    </location>
</feature>
<feature type="region of interest" description="Disordered" evidence="5">
    <location>
        <begin position="1260"/>
        <end position="1282"/>
    </location>
</feature>
<dbReference type="Gene3D" id="2.70.70.10">
    <property type="entry name" value="Glucose Permease (Domain IIA)"/>
    <property type="match status" value="1"/>
</dbReference>
<evidence type="ECO:0000256" key="1">
    <source>
        <dbReference type="ARBA" id="ARBA00022465"/>
    </source>
</evidence>
<dbReference type="KEGG" id="vg:65125559"/>
<dbReference type="PANTHER" id="PTHR21666:SF270">
    <property type="entry name" value="MUREIN HYDROLASE ACTIVATOR ENVC"/>
    <property type="match status" value="1"/>
</dbReference>
<dbReference type="GO" id="GO:0098003">
    <property type="term" value="P:viral tail assembly"/>
    <property type="evidence" value="ECO:0007669"/>
    <property type="project" value="UniProtKB-KW"/>
</dbReference>
<evidence type="ECO:0000259" key="7">
    <source>
        <dbReference type="Pfam" id="PF01551"/>
    </source>
</evidence>
<name>A0A6M3SXT0_9CAUD</name>
<evidence type="ECO:0000256" key="6">
    <source>
        <dbReference type="SAM" id="Phobius"/>
    </source>
</evidence>
<evidence type="ECO:0000313" key="10">
    <source>
        <dbReference type="Proteomes" id="UP000502409"/>
    </source>
</evidence>
<feature type="compositionally biased region" description="Gly residues" evidence="5">
    <location>
        <begin position="1646"/>
        <end position="1662"/>
    </location>
</feature>
<dbReference type="InterPro" id="IPR011055">
    <property type="entry name" value="Dup_hybrid_motif"/>
</dbReference>
<keyword evidence="10" id="KW-1185">Reference proteome</keyword>
<organism evidence="9 10">
    <name type="scientific">Streptomyces phage Bmoc</name>
    <dbReference type="NCBI Taxonomy" id="2725629"/>
    <lineage>
        <taxon>Viruses</taxon>
        <taxon>Duplodnaviria</taxon>
        <taxon>Heunggongvirae</taxon>
        <taxon>Uroviricota</taxon>
        <taxon>Caudoviricetes</taxon>
        <taxon>Stanwilliamsviridae</taxon>
        <taxon>Boydwoodruffvirinae</taxon>
        <taxon>Samistivirus</taxon>
        <taxon>Samistivirus bmoc</taxon>
    </lineage>
</organism>
<dbReference type="InterPro" id="IPR010090">
    <property type="entry name" value="Phage_tape_meas"/>
</dbReference>
<dbReference type="EMBL" id="MT310865">
    <property type="protein sequence ID" value="QJD50806.1"/>
    <property type="molecule type" value="Genomic_DNA"/>
</dbReference>
<feature type="coiled-coil region" evidence="4">
    <location>
        <begin position="1429"/>
        <end position="1479"/>
    </location>
</feature>
<feature type="transmembrane region" description="Helical" evidence="6">
    <location>
        <begin position="733"/>
        <end position="752"/>
    </location>
</feature>
<feature type="domain" description="M23ase beta-sheet core" evidence="7">
    <location>
        <begin position="1922"/>
        <end position="2019"/>
    </location>
</feature>
<evidence type="ECO:0000256" key="2">
    <source>
        <dbReference type="ARBA" id="ARBA00022529"/>
    </source>
</evidence>
<dbReference type="RefSeq" id="YP_010107457.1">
    <property type="nucleotide sequence ID" value="NC_055842.1"/>
</dbReference>
<feature type="domain" description="Phage tail tape measure protein" evidence="8">
    <location>
        <begin position="225"/>
        <end position="421"/>
    </location>
</feature>
<gene>
    <name evidence="9" type="primary">57</name>
    <name evidence="9" type="ORF">SEA_BMOC_57</name>
</gene>
<dbReference type="Pfam" id="PF10145">
    <property type="entry name" value="PhageMin_Tail"/>
    <property type="match status" value="1"/>
</dbReference>
<dbReference type="CDD" id="cd12797">
    <property type="entry name" value="M23_peptidase"/>
    <property type="match status" value="1"/>
</dbReference>
<evidence type="ECO:0000259" key="8">
    <source>
        <dbReference type="Pfam" id="PF10145"/>
    </source>
</evidence>
<dbReference type="PANTHER" id="PTHR21666">
    <property type="entry name" value="PEPTIDASE-RELATED"/>
    <property type="match status" value="1"/>
</dbReference>
<dbReference type="InterPro" id="IPR016047">
    <property type="entry name" value="M23ase_b-sheet_dom"/>
</dbReference>
<feature type="transmembrane region" description="Helical" evidence="6">
    <location>
        <begin position="758"/>
        <end position="778"/>
    </location>
</feature>
<dbReference type="Pfam" id="PF01551">
    <property type="entry name" value="Peptidase_M23"/>
    <property type="match status" value="1"/>
</dbReference>
<feature type="compositionally biased region" description="Basic and acidic residues" evidence="5">
    <location>
        <begin position="1632"/>
        <end position="1645"/>
    </location>
</feature>
<dbReference type="SUPFAM" id="SSF51261">
    <property type="entry name" value="Duplicated hybrid motif"/>
    <property type="match status" value="1"/>
</dbReference>
<keyword evidence="1" id="KW-1188">Viral release from host cell</keyword>
<dbReference type="InterPro" id="IPR050570">
    <property type="entry name" value="Cell_wall_metabolism_enzyme"/>
</dbReference>
<dbReference type="GeneID" id="65125559"/>
<protein>
    <submittedName>
        <fullName evidence="9">Tape measure protein</fullName>
    </submittedName>
</protein>
<dbReference type="Proteomes" id="UP000502409">
    <property type="component" value="Genome"/>
</dbReference>
<keyword evidence="6" id="KW-0812">Transmembrane</keyword>
<keyword evidence="6" id="KW-1133">Transmembrane helix</keyword>
<dbReference type="GO" id="GO:0031640">
    <property type="term" value="P:killing of cells of another organism"/>
    <property type="evidence" value="ECO:0007669"/>
    <property type="project" value="UniProtKB-KW"/>
</dbReference>
<reference evidence="9 10" key="1">
    <citation type="submission" date="2020-04" db="EMBL/GenBank/DDBJ databases">
        <authorList>
            <person name="Angtuaco S.E."/>
            <person name="Chung R.C."/>
            <person name="Hung A.H."/>
            <person name="Eghdamian A."/>
            <person name="Zhu L."/>
            <person name="Shaffer C.D."/>
            <person name="Weston-Hafer K.A."/>
            <person name="Garlena R.A."/>
            <person name="Russell D.A."/>
            <person name="Pope W.H."/>
            <person name="Jacobs-Sera D."/>
            <person name="Hatfull G.F."/>
        </authorList>
    </citation>
    <scope>NUCLEOTIDE SEQUENCE [LARGE SCALE GENOMIC DNA]</scope>
</reference>